<dbReference type="PANTHER" id="PTHR43848:SF2">
    <property type="entry name" value="PUTRESCINE TRANSPORT SYSTEM PERMEASE PROTEIN POTI"/>
    <property type="match status" value="1"/>
</dbReference>
<evidence type="ECO:0000256" key="6">
    <source>
        <dbReference type="ARBA" id="ARBA00022989"/>
    </source>
</evidence>
<evidence type="ECO:0000256" key="2">
    <source>
        <dbReference type="ARBA" id="ARBA00007069"/>
    </source>
</evidence>
<dbReference type="Proteomes" id="UP000238196">
    <property type="component" value="Unassembled WGS sequence"/>
</dbReference>
<organism evidence="10 11">
    <name type="scientific">Proteobacteria bacterium 228</name>
    <dbReference type="NCBI Taxonomy" id="2083153"/>
    <lineage>
        <taxon>Bacteria</taxon>
        <taxon>Pseudomonadati</taxon>
        <taxon>Pseudomonadota</taxon>
    </lineage>
</organism>
<dbReference type="EMBL" id="PRLP01000048">
    <property type="protein sequence ID" value="PPC76553.1"/>
    <property type="molecule type" value="Genomic_DNA"/>
</dbReference>
<comment type="subcellular location">
    <subcellularLocation>
        <location evidence="1 8">Cell membrane</location>
        <topology evidence="1 8">Multi-pass membrane protein</topology>
    </subcellularLocation>
</comment>
<feature type="transmembrane region" description="Helical" evidence="8">
    <location>
        <begin position="20"/>
        <end position="40"/>
    </location>
</feature>
<evidence type="ECO:0000256" key="5">
    <source>
        <dbReference type="ARBA" id="ARBA00022692"/>
    </source>
</evidence>
<dbReference type="Gene3D" id="1.10.3720.10">
    <property type="entry name" value="MetI-like"/>
    <property type="match status" value="1"/>
</dbReference>
<reference evidence="10 11" key="1">
    <citation type="submission" date="2018-02" db="EMBL/GenBank/DDBJ databases">
        <title>novel marine gammaproteobacteria from coastal saline agro ecosystem.</title>
        <authorList>
            <person name="Krishnan R."/>
            <person name="Ramesh Kumar N."/>
        </authorList>
    </citation>
    <scope>NUCLEOTIDE SEQUENCE [LARGE SCALE GENOMIC DNA]</scope>
    <source>
        <strain evidence="10 11">228</strain>
    </source>
</reference>
<dbReference type="InterPro" id="IPR051789">
    <property type="entry name" value="Bact_Polyamine_Transport"/>
</dbReference>
<dbReference type="CDD" id="cd06261">
    <property type="entry name" value="TM_PBP2"/>
    <property type="match status" value="1"/>
</dbReference>
<feature type="transmembrane region" description="Helical" evidence="8">
    <location>
        <begin position="110"/>
        <end position="128"/>
    </location>
</feature>
<feature type="transmembrane region" description="Helical" evidence="8">
    <location>
        <begin position="196"/>
        <end position="219"/>
    </location>
</feature>
<dbReference type="InterPro" id="IPR035906">
    <property type="entry name" value="MetI-like_sf"/>
</dbReference>
<comment type="similarity">
    <text evidence="2">Belongs to the binding-protein-dependent transport system permease family. CysTW subfamily.</text>
</comment>
<name>A0A2S5KPE6_9PROT</name>
<evidence type="ECO:0000256" key="1">
    <source>
        <dbReference type="ARBA" id="ARBA00004651"/>
    </source>
</evidence>
<evidence type="ECO:0000256" key="7">
    <source>
        <dbReference type="ARBA" id="ARBA00023136"/>
    </source>
</evidence>
<dbReference type="GO" id="GO:0005886">
    <property type="term" value="C:plasma membrane"/>
    <property type="evidence" value="ECO:0007669"/>
    <property type="project" value="UniProtKB-SubCell"/>
</dbReference>
<keyword evidence="6 8" id="KW-1133">Transmembrane helix</keyword>
<evidence type="ECO:0000256" key="4">
    <source>
        <dbReference type="ARBA" id="ARBA00022475"/>
    </source>
</evidence>
<feature type="domain" description="ABC transmembrane type-1" evidence="9">
    <location>
        <begin position="72"/>
        <end position="260"/>
    </location>
</feature>
<protein>
    <submittedName>
        <fullName evidence="10">Spermidine/putrescine ABC transporter permease</fullName>
    </submittedName>
</protein>
<keyword evidence="3 8" id="KW-0813">Transport</keyword>
<dbReference type="AlphaFoldDB" id="A0A2S5KPE6"/>
<evidence type="ECO:0000256" key="8">
    <source>
        <dbReference type="RuleBase" id="RU363032"/>
    </source>
</evidence>
<comment type="caution">
    <text evidence="10">The sequence shown here is derived from an EMBL/GenBank/DDBJ whole genome shotgun (WGS) entry which is preliminary data.</text>
</comment>
<dbReference type="PROSITE" id="PS50928">
    <property type="entry name" value="ABC_TM1"/>
    <property type="match status" value="1"/>
</dbReference>
<feature type="transmembrane region" description="Helical" evidence="8">
    <location>
        <begin position="74"/>
        <end position="98"/>
    </location>
</feature>
<evidence type="ECO:0000313" key="11">
    <source>
        <dbReference type="Proteomes" id="UP000238196"/>
    </source>
</evidence>
<proteinExistence type="inferred from homology"/>
<keyword evidence="5 8" id="KW-0812">Transmembrane</keyword>
<keyword evidence="7 8" id="KW-0472">Membrane</keyword>
<dbReference type="PANTHER" id="PTHR43848">
    <property type="entry name" value="PUTRESCINE TRANSPORT SYSTEM PERMEASE PROTEIN POTI"/>
    <property type="match status" value="1"/>
</dbReference>
<keyword evidence="4" id="KW-1003">Cell membrane</keyword>
<feature type="transmembrane region" description="Helical" evidence="8">
    <location>
        <begin position="140"/>
        <end position="159"/>
    </location>
</feature>
<accession>A0A2S5KPE6</accession>
<evidence type="ECO:0000259" key="9">
    <source>
        <dbReference type="PROSITE" id="PS50928"/>
    </source>
</evidence>
<feature type="transmembrane region" description="Helical" evidence="8">
    <location>
        <begin position="239"/>
        <end position="263"/>
    </location>
</feature>
<gene>
    <name evidence="10" type="ORF">C4K68_14810</name>
</gene>
<dbReference type="SUPFAM" id="SSF161098">
    <property type="entry name" value="MetI-like"/>
    <property type="match status" value="1"/>
</dbReference>
<dbReference type="GO" id="GO:0055085">
    <property type="term" value="P:transmembrane transport"/>
    <property type="evidence" value="ECO:0007669"/>
    <property type="project" value="InterPro"/>
</dbReference>
<dbReference type="InterPro" id="IPR000515">
    <property type="entry name" value="MetI-like"/>
</dbReference>
<dbReference type="OrthoDB" id="9774448at2"/>
<evidence type="ECO:0000313" key="10">
    <source>
        <dbReference type="EMBL" id="PPC76553.1"/>
    </source>
</evidence>
<evidence type="ECO:0000256" key="3">
    <source>
        <dbReference type="ARBA" id="ARBA00022448"/>
    </source>
</evidence>
<sequence>MRSDLTAGGAESPSWLLRLAAWGGLVFLHFPILIILLYAFNTEEAAFSFPPKGFTLHWFSVAFGREDVLEAIGLSLKIACLATVIAMVLGTLAAAALYRRSFFGKESLTLMMVLPIALPGIITGLALLNGFKQLGIEPGVLTIVIGHATFCVVIVYNNVVARFRRTSYSLIEASMDLGADGWQTFRYIILPNLSSALLAGGMLAFALSFDELIVTTFTAGHEKPLPLWLLNQLTRPRDVPVTNVVAMLVMLVTMVPVLLAYLLSRGGDSVAGSGK</sequence>
<dbReference type="Pfam" id="PF00528">
    <property type="entry name" value="BPD_transp_1"/>
    <property type="match status" value="1"/>
</dbReference>